<dbReference type="SMART" id="SM00360">
    <property type="entry name" value="RRM"/>
    <property type="match status" value="1"/>
</dbReference>
<dbReference type="GO" id="GO:0003729">
    <property type="term" value="F:mRNA binding"/>
    <property type="evidence" value="ECO:0007669"/>
    <property type="project" value="TreeGrafter"/>
</dbReference>
<gene>
    <name evidence="3" type="ORF">METZ01_LOCUS465534</name>
</gene>
<dbReference type="EMBL" id="UINC01195900">
    <property type="protein sequence ID" value="SVE12680.1"/>
    <property type="molecule type" value="Genomic_DNA"/>
</dbReference>
<reference evidence="3" key="1">
    <citation type="submission" date="2018-05" db="EMBL/GenBank/DDBJ databases">
        <authorList>
            <person name="Lanie J.A."/>
            <person name="Ng W.-L."/>
            <person name="Kazmierczak K.M."/>
            <person name="Andrzejewski T.M."/>
            <person name="Davidsen T.M."/>
            <person name="Wayne K.J."/>
            <person name="Tettelin H."/>
            <person name="Glass J.I."/>
            <person name="Rusch D."/>
            <person name="Podicherti R."/>
            <person name="Tsui H.-C.T."/>
            <person name="Winkler M.E."/>
        </authorList>
    </citation>
    <scope>NUCLEOTIDE SEQUENCE</scope>
</reference>
<evidence type="ECO:0000256" key="1">
    <source>
        <dbReference type="ARBA" id="ARBA00022884"/>
    </source>
</evidence>
<dbReference type="InterPro" id="IPR050502">
    <property type="entry name" value="Euk_RNA-bind_prot"/>
</dbReference>
<dbReference type="InterPro" id="IPR012677">
    <property type="entry name" value="Nucleotide-bd_a/b_plait_sf"/>
</dbReference>
<dbReference type="SUPFAM" id="SSF54928">
    <property type="entry name" value="RNA-binding domain, RBD"/>
    <property type="match status" value="1"/>
</dbReference>
<dbReference type="PROSITE" id="PS50102">
    <property type="entry name" value="RRM"/>
    <property type="match status" value="1"/>
</dbReference>
<keyword evidence="1" id="KW-0694">RNA-binding</keyword>
<dbReference type="InterPro" id="IPR000504">
    <property type="entry name" value="RRM_dom"/>
</dbReference>
<evidence type="ECO:0000259" key="2">
    <source>
        <dbReference type="PROSITE" id="PS50102"/>
    </source>
</evidence>
<dbReference type="AlphaFoldDB" id="A0A383AYQ3"/>
<dbReference type="Pfam" id="PF00076">
    <property type="entry name" value="RRM_1"/>
    <property type="match status" value="1"/>
</dbReference>
<feature type="domain" description="RRM" evidence="2">
    <location>
        <begin position="1"/>
        <end position="73"/>
    </location>
</feature>
<organism evidence="3">
    <name type="scientific">marine metagenome</name>
    <dbReference type="NCBI Taxonomy" id="408172"/>
    <lineage>
        <taxon>unclassified sequences</taxon>
        <taxon>metagenomes</taxon>
        <taxon>ecological metagenomes</taxon>
    </lineage>
</organism>
<dbReference type="CDD" id="cd00590">
    <property type="entry name" value="RRM_SF"/>
    <property type="match status" value="1"/>
</dbReference>
<sequence>MRLAVDNLASEATEDDLRTLFEIFGKVSAVEIQRTRGRGLVDMPSKSAAKDAITNLDGQELLGHQIGLSEFTQGKRIYRPPRRRRRR</sequence>
<proteinExistence type="predicted"/>
<protein>
    <recommendedName>
        <fullName evidence="2">RRM domain-containing protein</fullName>
    </recommendedName>
</protein>
<name>A0A383AYQ3_9ZZZZ</name>
<dbReference type="PANTHER" id="PTHR48025">
    <property type="entry name" value="OS02G0815200 PROTEIN"/>
    <property type="match status" value="1"/>
</dbReference>
<dbReference type="Gene3D" id="3.30.70.330">
    <property type="match status" value="1"/>
</dbReference>
<accession>A0A383AYQ3</accession>
<dbReference type="PANTHER" id="PTHR48025:SF1">
    <property type="entry name" value="RRM DOMAIN-CONTAINING PROTEIN"/>
    <property type="match status" value="1"/>
</dbReference>
<dbReference type="InterPro" id="IPR035979">
    <property type="entry name" value="RBD_domain_sf"/>
</dbReference>
<evidence type="ECO:0000313" key="3">
    <source>
        <dbReference type="EMBL" id="SVE12680.1"/>
    </source>
</evidence>